<name>A0ABY4C044_9MICO</name>
<accession>A0ABY4C044</accession>
<gene>
    <name evidence="3" type="ORF">MTO99_14140</name>
</gene>
<feature type="transmembrane region" description="Helical" evidence="2">
    <location>
        <begin position="33"/>
        <end position="60"/>
    </location>
</feature>
<evidence type="ECO:0000313" key="4">
    <source>
        <dbReference type="Proteomes" id="UP000832097"/>
    </source>
</evidence>
<dbReference type="EMBL" id="CP094528">
    <property type="protein sequence ID" value="UOE43316.1"/>
    <property type="molecule type" value="Genomic_DNA"/>
</dbReference>
<evidence type="ECO:0000256" key="1">
    <source>
        <dbReference type="SAM" id="MobiDB-lite"/>
    </source>
</evidence>
<evidence type="ECO:0000313" key="3">
    <source>
        <dbReference type="EMBL" id="UOE43316.1"/>
    </source>
</evidence>
<feature type="transmembrane region" description="Helical" evidence="2">
    <location>
        <begin position="72"/>
        <end position="96"/>
    </location>
</feature>
<reference evidence="3 4" key="1">
    <citation type="submission" date="2022-03" db="EMBL/GenBank/DDBJ databases">
        <title>Mucilaginibacter sp. isolated from the gut of Protaetia brevitarsis seulensis larvae.</title>
        <authorList>
            <person name="Won M."/>
            <person name="Kim S.-J."/>
            <person name="Kwon S.-W."/>
        </authorList>
    </citation>
    <scope>NUCLEOTIDE SEQUENCE [LARGE SCALE GENOMIC DNA]</scope>
    <source>
        <strain evidence="3 4">CFWR-12</strain>
    </source>
</reference>
<keyword evidence="2" id="KW-0812">Transmembrane</keyword>
<keyword evidence="2" id="KW-0472">Membrane</keyword>
<evidence type="ECO:0000256" key="2">
    <source>
        <dbReference type="SAM" id="Phobius"/>
    </source>
</evidence>
<evidence type="ECO:0008006" key="5">
    <source>
        <dbReference type="Google" id="ProtNLM"/>
    </source>
</evidence>
<keyword evidence="2" id="KW-1133">Transmembrane helix</keyword>
<feature type="region of interest" description="Disordered" evidence="1">
    <location>
        <begin position="1"/>
        <end position="24"/>
    </location>
</feature>
<dbReference type="RefSeq" id="WP_243554277.1">
    <property type="nucleotide sequence ID" value="NZ_CP094528.1"/>
</dbReference>
<keyword evidence="4" id="KW-1185">Reference proteome</keyword>
<feature type="transmembrane region" description="Helical" evidence="2">
    <location>
        <begin position="103"/>
        <end position="124"/>
    </location>
</feature>
<organism evidence="3 4">
    <name type="scientific">Agromyces larvae</name>
    <dbReference type="NCBI Taxonomy" id="2929802"/>
    <lineage>
        <taxon>Bacteria</taxon>
        <taxon>Bacillati</taxon>
        <taxon>Actinomycetota</taxon>
        <taxon>Actinomycetes</taxon>
        <taxon>Micrococcales</taxon>
        <taxon>Microbacteriaceae</taxon>
        <taxon>Agromyces</taxon>
    </lineage>
</organism>
<protein>
    <recommendedName>
        <fullName evidence="5">MFS transporter</fullName>
    </recommendedName>
</protein>
<sequence>MTESAPLSPSAPAPSPNPAPSPYGTAPARPRNVVGIAAFIVGVASKLVGVGFGLSVPAILAADGAYGVYQVASFATSTVGFLLALVAVVLGIVGLVRRGAPRGFAAAGTAIGAVVVVEVGVGALQGAVYSLF</sequence>
<dbReference type="Proteomes" id="UP000832097">
    <property type="component" value="Chromosome"/>
</dbReference>
<feature type="compositionally biased region" description="Pro residues" evidence="1">
    <location>
        <begin position="9"/>
        <end position="21"/>
    </location>
</feature>
<proteinExistence type="predicted"/>